<accession>A0A1I0T6S0</accession>
<proteinExistence type="predicted"/>
<dbReference type="AlphaFoldDB" id="A0A1I0T6S0"/>
<gene>
    <name evidence="1" type="ORF">SAMN05444374_104205</name>
</gene>
<dbReference type="Proteomes" id="UP000182054">
    <property type="component" value="Unassembled WGS sequence"/>
</dbReference>
<name>A0A1I0T6S0_9NOCA</name>
<evidence type="ECO:0000313" key="2">
    <source>
        <dbReference type="Proteomes" id="UP000182054"/>
    </source>
</evidence>
<dbReference type="GeneID" id="85485359"/>
<evidence type="ECO:0000313" key="1">
    <source>
        <dbReference type="EMBL" id="SFA47441.1"/>
    </source>
</evidence>
<dbReference type="EMBL" id="FOJN01000004">
    <property type="protein sequence ID" value="SFA47441.1"/>
    <property type="molecule type" value="Genomic_DNA"/>
</dbReference>
<sequence length="110" mass="12259">MYELLENRRPTVNPGHTDLVRAVFCDEFEAGVDRAALESIDHGDIDRWVTDLRYTGLLLPDEVAAIERQWLTDPAGLVSALVGGLDEVSARRTAHQDARVSFVRRRSAAV</sequence>
<protein>
    <submittedName>
        <fullName evidence="1">Uncharacterized protein</fullName>
    </submittedName>
</protein>
<dbReference type="OrthoDB" id="4471063at2"/>
<reference evidence="1 2" key="1">
    <citation type="submission" date="2016-10" db="EMBL/GenBank/DDBJ databases">
        <authorList>
            <person name="de Groot N.N."/>
        </authorList>
    </citation>
    <scope>NUCLEOTIDE SEQUENCE [LARGE SCALE GENOMIC DNA]</scope>
    <source>
        <strain evidence="1 2">DSM 44908</strain>
    </source>
</reference>
<dbReference type="RefSeq" id="WP_068361503.1">
    <property type="nucleotide sequence ID" value="NZ_CP135915.1"/>
</dbReference>
<organism evidence="1 2">
    <name type="scientific">Rhodococcoides kroppenstedtii</name>
    <dbReference type="NCBI Taxonomy" id="293050"/>
    <lineage>
        <taxon>Bacteria</taxon>
        <taxon>Bacillati</taxon>
        <taxon>Actinomycetota</taxon>
        <taxon>Actinomycetes</taxon>
        <taxon>Mycobacteriales</taxon>
        <taxon>Nocardiaceae</taxon>
        <taxon>Rhodococcoides</taxon>
    </lineage>
</organism>